<gene>
    <name evidence="1" type="ORF">AVEN_107352_1</name>
    <name evidence="2" type="ORF">AVEN_181685_1</name>
    <name evidence="3" type="ORF">AVEN_189330_1</name>
    <name evidence="4" type="ORF">AVEN_208746_1</name>
</gene>
<keyword evidence="5" id="KW-1185">Reference proteome</keyword>
<comment type="caution">
    <text evidence="1">The sequence shown here is derived from an EMBL/GenBank/DDBJ whole genome shotgun (WGS) entry which is preliminary data.</text>
</comment>
<proteinExistence type="predicted"/>
<reference evidence="1 5" key="1">
    <citation type="journal article" date="2019" name="Sci. Rep.">
        <title>Orb-weaving spider Araneus ventricosus genome elucidates the spidroin gene catalogue.</title>
        <authorList>
            <person name="Kono N."/>
            <person name="Nakamura H."/>
            <person name="Ohtoshi R."/>
            <person name="Moran D.A.P."/>
            <person name="Shinohara A."/>
            <person name="Yoshida Y."/>
            <person name="Fujiwara M."/>
            <person name="Mori M."/>
            <person name="Tomita M."/>
            <person name="Arakawa K."/>
        </authorList>
    </citation>
    <scope>NUCLEOTIDE SEQUENCE [LARGE SCALE GENOMIC DNA]</scope>
</reference>
<evidence type="ECO:0000313" key="4">
    <source>
        <dbReference type="EMBL" id="GBM49009.1"/>
    </source>
</evidence>
<sequence>MSYGRKERFTETLNDCQAVDPRPWRPFDDFSDKFDDFNDKFDDFSNKFDDFSNKFDNFSGRNAVFRKFKIYAPISHRSRVVQTRIISLKSCSHSELVSRQTLNAIVSAVVL</sequence>
<accession>A0A4Y2G8K2</accession>
<dbReference type="Proteomes" id="UP000499080">
    <property type="component" value="Unassembled WGS sequence"/>
</dbReference>
<dbReference type="EMBL" id="BGPR01176626">
    <property type="protein sequence ID" value="GBM48959.1"/>
    <property type="molecule type" value="Genomic_DNA"/>
</dbReference>
<dbReference type="EMBL" id="BGPR01176636">
    <property type="protein sequence ID" value="GBM48988.1"/>
    <property type="molecule type" value="Genomic_DNA"/>
</dbReference>
<evidence type="ECO:0000313" key="2">
    <source>
        <dbReference type="EMBL" id="GBM48988.1"/>
    </source>
</evidence>
<dbReference type="EMBL" id="BGPR01176639">
    <property type="protein sequence ID" value="GBM49003.1"/>
    <property type="molecule type" value="Genomic_DNA"/>
</dbReference>
<evidence type="ECO:0000313" key="1">
    <source>
        <dbReference type="EMBL" id="GBM48959.1"/>
    </source>
</evidence>
<organism evidence="1 5">
    <name type="scientific">Araneus ventricosus</name>
    <name type="common">Orbweaver spider</name>
    <name type="synonym">Epeira ventricosa</name>
    <dbReference type="NCBI Taxonomy" id="182803"/>
    <lineage>
        <taxon>Eukaryota</taxon>
        <taxon>Metazoa</taxon>
        <taxon>Ecdysozoa</taxon>
        <taxon>Arthropoda</taxon>
        <taxon>Chelicerata</taxon>
        <taxon>Arachnida</taxon>
        <taxon>Araneae</taxon>
        <taxon>Araneomorphae</taxon>
        <taxon>Entelegynae</taxon>
        <taxon>Araneoidea</taxon>
        <taxon>Araneidae</taxon>
        <taxon>Araneus</taxon>
    </lineage>
</organism>
<name>A0A4Y2G8K2_ARAVE</name>
<protein>
    <submittedName>
        <fullName evidence="1">Uncharacterized protein</fullName>
    </submittedName>
</protein>
<evidence type="ECO:0000313" key="5">
    <source>
        <dbReference type="Proteomes" id="UP000499080"/>
    </source>
</evidence>
<dbReference type="EMBL" id="BGPR01176642">
    <property type="protein sequence ID" value="GBM49009.1"/>
    <property type="molecule type" value="Genomic_DNA"/>
</dbReference>
<evidence type="ECO:0000313" key="3">
    <source>
        <dbReference type="EMBL" id="GBM49003.1"/>
    </source>
</evidence>
<dbReference type="AlphaFoldDB" id="A0A4Y2G8K2"/>